<dbReference type="Pfam" id="PF18199">
    <property type="entry name" value="Dynein_C"/>
    <property type="match status" value="1"/>
</dbReference>
<dbReference type="PANTHER" id="PTHR22878">
    <property type="entry name" value="DYNEIN HEAVY CHAIN 6, AXONEMAL-LIKE-RELATED"/>
    <property type="match status" value="1"/>
</dbReference>
<sequence>MGSAFIEPPTFDLASSFADSNCCSPLIFVLSPGADPMNALIRFGADMGYTGDRIQTISLGQGQGPFAANMIAQGIKDGSWIVLQNCHLAVSWMPALEKICEEVIVPASTHKDFRLWLTSYPSQDFPVTILENGVKMTNEPPKGLRSNLLRSYLNDPISDPAFFDGCSKGPIWHKMLFGLCFFHGLVQERRKFGPLGWNVPYEFNESDLRISVRQMQLFSGILLTLPRQQGGTGKSPEATVQELAADILSKLPPDFKMKEAMQRYPVIYRESMNTVLRQELIRFNRLTAVVRSTLQNLQKAIKGLVVMSADLEDVFNSMLVGKLPSVWAAKSFPSLKPLGSYVQDLILRLKFFADWLTYDAPPVFWLSGFYFTQSFLTGVLQNYARKYTIPIDTLGFSFTVTNQYFNHPSMLENAPAVPEYPIISASAKRASVASVTLMQTTKTRPADHFGDFTKPDDGAYVSGLFLEGARWDPIEDRLAESKPKILFDSIPVVCVFC</sequence>
<dbReference type="Proteomes" id="UP000272942">
    <property type="component" value="Unassembled WGS sequence"/>
</dbReference>
<evidence type="ECO:0000259" key="2">
    <source>
        <dbReference type="Pfam" id="PF18199"/>
    </source>
</evidence>
<dbReference type="GO" id="GO:0051959">
    <property type="term" value="F:dynein light intermediate chain binding"/>
    <property type="evidence" value="ECO:0007669"/>
    <property type="project" value="InterPro"/>
</dbReference>
<dbReference type="GO" id="GO:0030286">
    <property type="term" value="C:dynein complex"/>
    <property type="evidence" value="ECO:0007669"/>
    <property type="project" value="InterPro"/>
</dbReference>
<dbReference type="OrthoDB" id="5593012at2759"/>
<organism evidence="5">
    <name type="scientific">Echinostoma caproni</name>
    <dbReference type="NCBI Taxonomy" id="27848"/>
    <lineage>
        <taxon>Eukaryota</taxon>
        <taxon>Metazoa</taxon>
        <taxon>Spiralia</taxon>
        <taxon>Lophotrochozoa</taxon>
        <taxon>Platyhelminthes</taxon>
        <taxon>Trematoda</taxon>
        <taxon>Digenea</taxon>
        <taxon>Plagiorchiida</taxon>
        <taxon>Echinostomata</taxon>
        <taxon>Echinostomatoidea</taxon>
        <taxon>Echinostomatidae</taxon>
        <taxon>Echinostoma</taxon>
    </lineage>
</organism>
<gene>
    <name evidence="3" type="ORF">ECPE_LOCUS5103</name>
</gene>
<dbReference type="InterPro" id="IPR026983">
    <property type="entry name" value="DHC"/>
</dbReference>
<feature type="domain" description="Dynein heavy chain region D6 P-loop" evidence="1">
    <location>
        <begin position="22"/>
        <end position="137"/>
    </location>
</feature>
<dbReference type="PANTHER" id="PTHR22878:SF71">
    <property type="entry name" value="DYNEIN, AXONEMAL, HEAVY CHAIN 3"/>
    <property type="match status" value="1"/>
</dbReference>
<evidence type="ECO:0000313" key="5">
    <source>
        <dbReference type="WBParaSite" id="ECPE_0000511501-mRNA-1"/>
    </source>
</evidence>
<evidence type="ECO:0000313" key="4">
    <source>
        <dbReference type="Proteomes" id="UP000272942"/>
    </source>
</evidence>
<dbReference type="FunFam" id="1.20.1270.280:FF:000001">
    <property type="entry name" value="dynein heavy chain 7, axonemal"/>
    <property type="match status" value="1"/>
</dbReference>
<dbReference type="InterPro" id="IPR043160">
    <property type="entry name" value="Dynein_C_barrel"/>
</dbReference>
<dbReference type="GO" id="GO:0045505">
    <property type="term" value="F:dynein intermediate chain binding"/>
    <property type="evidence" value="ECO:0007669"/>
    <property type="project" value="InterPro"/>
</dbReference>
<accession>A0A183ADR8</accession>
<dbReference type="Gene3D" id="1.20.1270.280">
    <property type="match status" value="1"/>
</dbReference>
<reference evidence="3 4" key="2">
    <citation type="submission" date="2018-11" db="EMBL/GenBank/DDBJ databases">
        <authorList>
            <consortium name="Pathogen Informatics"/>
        </authorList>
    </citation>
    <scope>NUCLEOTIDE SEQUENCE [LARGE SCALE GENOMIC DNA]</scope>
    <source>
        <strain evidence="3 4">Egypt</strain>
    </source>
</reference>
<feature type="domain" description="Dynein heavy chain C-terminal" evidence="2">
    <location>
        <begin position="216"/>
        <end position="495"/>
    </location>
</feature>
<proteinExistence type="predicted"/>
<dbReference type="AlphaFoldDB" id="A0A183ADR8"/>
<evidence type="ECO:0000259" key="1">
    <source>
        <dbReference type="Pfam" id="PF03028"/>
    </source>
</evidence>
<dbReference type="EMBL" id="UZAN01041950">
    <property type="protein sequence ID" value="VDP74544.1"/>
    <property type="molecule type" value="Genomic_DNA"/>
</dbReference>
<dbReference type="InterPro" id="IPR041228">
    <property type="entry name" value="Dynein_C"/>
</dbReference>
<dbReference type="InterPro" id="IPR027417">
    <property type="entry name" value="P-loop_NTPase"/>
</dbReference>
<dbReference type="GO" id="GO:0008569">
    <property type="term" value="F:minus-end-directed microtubule motor activity"/>
    <property type="evidence" value="ECO:0007669"/>
    <property type="project" value="InterPro"/>
</dbReference>
<name>A0A183ADR8_9TREM</name>
<dbReference type="Gene3D" id="3.10.490.20">
    <property type="match status" value="1"/>
</dbReference>
<dbReference type="Gene3D" id="3.40.50.300">
    <property type="entry name" value="P-loop containing nucleotide triphosphate hydrolases"/>
    <property type="match status" value="1"/>
</dbReference>
<keyword evidence="4" id="KW-1185">Reference proteome</keyword>
<dbReference type="GO" id="GO:0007018">
    <property type="term" value="P:microtubule-based movement"/>
    <property type="evidence" value="ECO:0007669"/>
    <property type="project" value="InterPro"/>
</dbReference>
<dbReference type="FunFam" id="3.40.50.300:FF:000362">
    <property type="entry name" value="Dynein, axonemal, heavy chain 6"/>
    <property type="match status" value="1"/>
</dbReference>
<dbReference type="Pfam" id="PF03028">
    <property type="entry name" value="Dynein_heavy"/>
    <property type="match status" value="1"/>
</dbReference>
<reference evidence="5" key="1">
    <citation type="submission" date="2016-06" db="UniProtKB">
        <authorList>
            <consortium name="WormBaseParasite"/>
        </authorList>
    </citation>
    <scope>IDENTIFICATION</scope>
</reference>
<evidence type="ECO:0000313" key="3">
    <source>
        <dbReference type="EMBL" id="VDP74544.1"/>
    </source>
</evidence>
<dbReference type="WBParaSite" id="ECPE_0000511501-mRNA-1">
    <property type="protein sequence ID" value="ECPE_0000511501-mRNA-1"/>
    <property type="gene ID" value="ECPE_0000511501"/>
</dbReference>
<dbReference type="InterPro" id="IPR004273">
    <property type="entry name" value="Dynein_heavy_D6_P-loop"/>
</dbReference>
<protein>
    <submittedName>
        <fullName evidence="5">Dynein heavy chain 7, axonemal</fullName>
    </submittedName>
</protein>